<reference evidence="4" key="1">
    <citation type="submission" date="2017-05" db="EMBL/GenBank/DDBJ databases">
        <authorList>
            <person name="Sharma S."/>
            <person name="Sidhu C."/>
            <person name="Pinnaka A.K."/>
        </authorList>
    </citation>
    <scope>NUCLEOTIDE SEQUENCE [LARGE SCALE GENOMIC DNA]</scope>
    <source>
        <strain evidence="4">AK93</strain>
    </source>
</reference>
<evidence type="ECO:0000256" key="1">
    <source>
        <dbReference type="SAM" id="SignalP"/>
    </source>
</evidence>
<dbReference type="AlphaFoldDB" id="A0A3E0WT25"/>
<dbReference type="InterPro" id="IPR041238">
    <property type="entry name" value="Rap1a"/>
</dbReference>
<dbReference type="EMBL" id="NFZW01000013">
    <property type="protein sequence ID" value="RFA35117.1"/>
    <property type="molecule type" value="Genomic_DNA"/>
</dbReference>
<dbReference type="Pfam" id="PF18602">
    <property type="entry name" value="Rap1a"/>
    <property type="match status" value="1"/>
</dbReference>
<organism evidence="3 4">
    <name type="scientific">Alkalilimnicola ehrlichii</name>
    <dbReference type="NCBI Taxonomy" id="351052"/>
    <lineage>
        <taxon>Bacteria</taxon>
        <taxon>Pseudomonadati</taxon>
        <taxon>Pseudomonadota</taxon>
        <taxon>Gammaproteobacteria</taxon>
        <taxon>Chromatiales</taxon>
        <taxon>Ectothiorhodospiraceae</taxon>
        <taxon>Alkalilimnicola</taxon>
    </lineage>
</organism>
<name>A0A3E0WT25_9GAMM</name>
<keyword evidence="4" id="KW-1185">Reference proteome</keyword>
<evidence type="ECO:0000313" key="4">
    <source>
        <dbReference type="Proteomes" id="UP000256763"/>
    </source>
</evidence>
<proteinExistence type="predicted"/>
<feature type="signal peptide" evidence="1">
    <location>
        <begin position="1"/>
        <end position="21"/>
    </location>
</feature>
<gene>
    <name evidence="3" type="ORF">CAL65_13500</name>
</gene>
<comment type="caution">
    <text evidence="3">The sequence shown here is derived from an EMBL/GenBank/DDBJ whole genome shotgun (WGS) entry which is preliminary data.</text>
</comment>
<accession>A0A3E0WT25</accession>
<keyword evidence="1" id="KW-0732">Signal</keyword>
<protein>
    <recommendedName>
        <fullName evidence="2">Rap1a immunity protein domain-containing protein</fullName>
    </recommendedName>
</protein>
<feature type="chain" id="PRO_5017555183" description="Rap1a immunity protein domain-containing protein" evidence="1">
    <location>
        <begin position="22"/>
        <end position="123"/>
    </location>
</feature>
<dbReference type="Proteomes" id="UP000256763">
    <property type="component" value="Unassembled WGS sequence"/>
</dbReference>
<evidence type="ECO:0000313" key="3">
    <source>
        <dbReference type="EMBL" id="RFA35117.1"/>
    </source>
</evidence>
<evidence type="ECO:0000259" key="2">
    <source>
        <dbReference type="Pfam" id="PF18602"/>
    </source>
</evidence>
<feature type="domain" description="Rap1a immunity protein" evidence="2">
    <location>
        <begin position="26"/>
        <end position="122"/>
    </location>
</feature>
<sequence>MKKLAVSALLFLALASGHAAASVIETGADLVRTCLQTEAIWSGQDGDRVQSLSCFHFLMGFDSGASVAAAVNETPDLYCQPEEARLINMVTAVLDTVDGNARLENAPAAIATWQALAITYPCD</sequence>
<dbReference type="RefSeq" id="WP_116348029.1">
    <property type="nucleotide sequence ID" value="NZ_NFZW01000013.1"/>
</dbReference>